<dbReference type="EMBL" id="LAZR01017608">
    <property type="protein sequence ID" value="KKL99715.1"/>
    <property type="molecule type" value="Genomic_DNA"/>
</dbReference>
<evidence type="ECO:0000313" key="1">
    <source>
        <dbReference type="EMBL" id="KKL99715.1"/>
    </source>
</evidence>
<sequence length="34" mass="4006">MTFEEFVDNIRQEIREEGYMAATMLAGRIVVWAK</sequence>
<organism evidence="1">
    <name type="scientific">marine sediment metagenome</name>
    <dbReference type="NCBI Taxonomy" id="412755"/>
    <lineage>
        <taxon>unclassified sequences</taxon>
        <taxon>metagenomes</taxon>
        <taxon>ecological metagenomes</taxon>
    </lineage>
</organism>
<comment type="caution">
    <text evidence="1">The sequence shown here is derived from an EMBL/GenBank/DDBJ whole genome shotgun (WGS) entry which is preliminary data.</text>
</comment>
<protein>
    <submittedName>
        <fullName evidence="1">Uncharacterized protein</fullName>
    </submittedName>
</protein>
<name>A0A0F9J192_9ZZZZ</name>
<dbReference type="AlphaFoldDB" id="A0A0F9J192"/>
<reference evidence="1" key="1">
    <citation type="journal article" date="2015" name="Nature">
        <title>Complex archaea that bridge the gap between prokaryotes and eukaryotes.</title>
        <authorList>
            <person name="Spang A."/>
            <person name="Saw J.H."/>
            <person name="Jorgensen S.L."/>
            <person name="Zaremba-Niedzwiedzka K."/>
            <person name="Martijn J."/>
            <person name="Lind A.E."/>
            <person name="van Eijk R."/>
            <person name="Schleper C."/>
            <person name="Guy L."/>
            <person name="Ettema T.J."/>
        </authorList>
    </citation>
    <scope>NUCLEOTIDE SEQUENCE</scope>
</reference>
<accession>A0A0F9J192</accession>
<feature type="non-terminal residue" evidence="1">
    <location>
        <position position="34"/>
    </location>
</feature>
<gene>
    <name evidence="1" type="ORF">LCGC14_1811600</name>
</gene>
<proteinExistence type="predicted"/>